<dbReference type="SUPFAM" id="SSF46785">
    <property type="entry name" value="Winged helix' DNA-binding domain"/>
    <property type="match status" value="1"/>
</dbReference>
<dbReference type="InterPro" id="IPR000524">
    <property type="entry name" value="Tscrpt_reg_HTH_GntR"/>
</dbReference>
<keyword evidence="1" id="KW-0805">Transcription regulation</keyword>
<proteinExistence type="predicted"/>
<dbReference type="Proteomes" id="UP001621418">
    <property type="component" value="Chromosome"/>
</dbReference>
<feature type="region of interest" description="Disordered" evidence="4">
    <location>
        <begin position="78"/>
        <end position="100"/>
    </location>
</feature>
<evidence type="ECO:0000313" key="7">
    <source>
        <dbReference type="Proteomes" id="UP001621418"/>
    </source>
</evidence>
<evidence type="ECO:0000256" key="3">
    <source>
        <dbReference type="ARBA" id="ARBA00023163"/>
    </source>
</evidence>
<evidence type="ECO:0000313" key="6">
    <source>
        <dbReference type="EMBL" id="WTY38447.1"/>
    </source>
</evidence>
<dbReference type="Pfam" id="PF00392">
    <property type="entry name" value="GntR"/>
    <property type="match status" value="1"/>
</dbReference>
<evidence type="ECO:0000256" key="4">
    <source>
        <dbReference type="SAM" id="MobiDB-lite"/>
    </source>
</evidence>
<gene>
    <name evidence="6" type="ORF">OG308_11715</name>
</gene>
<evidence type="ECO:0000259" key="5">
    <source>
        <dbReference type="PROSITE" id="PS50949"/>
    </source>
</evidence>
<dbReference type="InterPro" id="IPR036390">
    <property type="entry name" value="WH_DNA-bd_sf"/>
</dbReference>
<dbReference type="Gene3D" id="3.40.1410.10">
    <property type="entry name" value="Chorismate lyase-like"/>
    <property type="match status" value="1"/>
</dbReference>
<sequence>MSEPQYVAIAGKFARDIRSGKLMPGTQLPSYAELTTKHNVSAIVIRAAVDLLISQGLVRTVPRRGTFVADRPNLVRVSPERQLEDPEETFRSESDDESEQKVVIDRHVQEVSASDEVAAALGLKPGTRVTHTITRASEDRRPISISDTYQPIGIEGISSATFLEETLSDSLPTATHAEWLRASPGGLVKSVYQRFIAPGDQVVMISYVSYPRDRYEAFVFRMSLNPTDATKA</sequence>
<dbReference type="PANTHER" id="PTHR44846">
    <property type="entry name" value="MANNOSYL-D-GLYCERATE TRANSPORT/METABOLISM SYSTEM REPRESSOR MNGR-RELATED"/>
    <property type="match status" value="1"/>
</dbReference>
<dbReference type="Pfam" id="PF07702">
    <property type="entry name" value="UTRA"/>
    <property type="match status" value="1"/>
</dbReference>
<feature type="domain" description="HTH gntR-type" evidence="5">
    <location>
        <begin position="3"/>
        <end position="71"/>
    </location>
</feature>
<dbReference type="PANTHER" id="PTHR44846:SF17">
    <property type="entry name" value="GNTR-FAMILY TRANSCRIPTIONAL REGULATOR"/>
    <property type="match status" value="1"/>
</dbReference>
<dbReference type="CDD" id="cd07377">
    <property type="entry name" value="WHTH_GntR"/>
    <property type="match status" value="1"/>
</dbReference>
<evidence type="ECO:0000256" key="2">
    <source>
        <dbReference type="ARBA" id="ARBA00023125"/>
    </source>
</evidence>
<reference evidence="6 7" key="1">
    <citation type="submission" date="2022-10" db="EMBL/GenBank/DDBJ databases">
        <title>The complete genomes of actinobacterial strains from the NBC collection.</title>
        <authorList>
            <person name="Joergensen T.S."/>
            <person name="Alvarez Arevalo M."/>
            <person name="Sterndorff E.B."/>
            <person name="Faurdal D."/>
            <person name="Vuksanovic O."/>
            <person name="Mourched A.-S."/>
            <person name="Charusanti P."/>
            <person name="Shaw S."/>
            <person name="Blin K."/>
            <person name="Weber T."/>
        </authorList>
    </citation>
    <scope>NUCLEOTIDE SEQUENCE [LARGE SCALE GENOMIC DNA]</scope>
    <source>
        <strain evidence="6 7">NBC_01413</strain>
    </source>
</reference>
<keyword evidence="3" id="KW-0804">Transcription</keyword>
<dbReference type="SUPFAM" id="SSF64288">
    <property type="entry name" value="Chorismate lyase-like"/>
    <property type="match status" value="1"/>
</dbReference>
<dbReference type="InterPro" id="IPR050679">
    <property type="entry name" value="Bact_HTH_transcr_reg"/>
</dbReference>
<protein>
    <submittedName>
        <fullName evidence="6">GntR family transcriptional regulator</fullName>
    </submittedName>
</protein>
<organism evidence="6 7">
    <name type="scientific">Nocardia salmonicida</name>
    <dbReference type="NCBI Taxonomy" id="53431"/>
    <lineage>
        <taxon>Bacteria</taxon>
        <taxon>Bacillati</taxon>
        <taxon>Actinomycetota</taxon>
        <taxon>Actinomycetes</taxon>
        <taxon>Mycobacteriales</taxon>
        <taxon>Nocardiaceae</taxon>
        <taxon>Nocardia</taxon>
    </lineage>
</organism>
<dbReference type="RefSeq" id="WP_405150338.1">
    <property type="nucleotide sequence ID" value="NZ_CP109527.1"/>
</dbReference>
<dbReference type="EMBL" id="CP109527">
    <property type="protein sequence ID" value="WTY38447.1"/>
    <property type="molecule type" value="Genomic_DNA"/>
</dbReference>
<accession>A0ABZ1NF89</accession>
<evidence type="ECO:0000256" key="1">
    <source>
        <dbReference type="ARBA" id="ARBA00023015"/>
    </source>
</evidence>
<keyword evidence="7" id="KW-1185">Reference proteome</keyword>
<dbReference type="InterPro" id="IPR036388">
    <property type="entry name" value="WH-like_DNA-bd_sf"/>
</dbReference>
<keyword evidence="2" id="KW-0238">DNA-binding</keyword>
<dbReference type="Gene3D" id="1.10.10.10">
    <property type="entry name" value="Winged helix-like DNA-binding domain superfamily/Winged helix DNA-binding domain"/>
    <property type="match status" value="1"/>
</dbReference>
<dbReference type="PROSITE" id="PS50949">
    <property type="entry name" value="HTH_GNTR"/>
    <property type="match status" value="1"/>
</dbReference>
<dbReference type="InterPro" id="IPR011663">
    <property type="entry name" value="UTRA"/>
</dbReference>
<name>A0ABZ1NF89_9NOCA</name>
<dbReference type="SMART" id="SM00345">
    <property type="entry name" value="HTH_GNTR"/>
    <property type="match status" value="1"/>
</dbReference>
<dbReference type="InterPro" id="IPR028978">
    <property type="entry name" value="Chorismate_lyase_/UTRA_dom_sf"/>
</dbReference>